<evidence type="ECO:0000259" key="5">
    <source>
        <dbReference type="Pfam" id="PF13193"/>
    </source>
</evidence>
<dbReference type="InterPro" id="IPR020845">
    <property type="entry name" value="AMP-binding_CS"/>
</dbReference>
<keyword evidence="2" id="KW-0677">Repeat</keyword>
<dbReference type="CDD" id="cd05930">
    <property type="entry name" value="A_NRPS"/>
    <property type="match status" value="1"/>
</dbReference>
<dbReference type="InterPro" id="IPR000873">
    <property type="entry name" value="AMP-dep_synth/lig_dom"/>
</dbReference>
<dbReference type="InterPro" id="IPR020459">
    <property type="entry name" value="AMP-binding"/>
</dbReference>
<dbReference type="InterPro" id="IPR042099">
    <property type="entry name" value="ANL_N_sf"/>
</dbReference>
<dbReference type="InterPro" id="IPR045851">
    <property type="entry name" value="AMP-bd_C_sf"/>
</dbReference>
<dbReference type="Proteomes" id="UP001596113">
    <property type="component" value="Unassembled WGS sequence"/>
</dbReference>
<evidence type="ECO:0000259" key="4">
    <source>
        <dbReference type="Pfam" id="PF00501"/>
    </source>
</evidence>
<dbReference type="EMBL" id="JBHSMI010000025">
    <property type="protein sequence ID" value="MFC5404230.1"/>
    <property type="molecule type" value="Genomic_DNA"/>
</dbReference>
<feature type="domain" description="AMP-dependent synthetase/ligase" evidence="4">
    <location>
        <begin position="48"/>
        <end position="397"/>
    </location>
</feature>
<sequence>MKARDLRSKEGGDFLTMLPDDFEKITRIFNDTNMDWGDRDNQSIIQFFEQSVERSPEAAAIKFEGRVITYSELNKTVNRWARKLSEWGIREGELVPIIMDRSPEMIQMILALWKLGAAYIPVDPEYPAERILFIISDCRAIRVIMDSNIHVLLPEGIQAVKIAQLIDESNGMAEDNISRQVLNEELAYVIYTSGTTGRPKGVMIEHQGMINHILAKVRDLNLTENSRVAQTASAFFDISVWQFFSALIVGGCTVIYGRDLLLNIAQFLRTIQSDGIHILEVVPSYLTAMNRWMQCKPSLLPGLKYVLVTGEVLKPNTVEEWFALHPSIPLVNAYGPTEASDDITHHFISQPCADKVPIGKPIHNMQIYIVDRNRDLCPIGVKGEIVVSGVGVGRGYLNDVIKTDLSFIWLDLTGTGRRTRYYCTGDIGCWTEEGTILYFGRKDDQVKIRGYRIELSEVDHALIRCEGVEDAVSVALNSEHFGKTIVAFVVSHAGNLAEVKEQLNSYLPNYMIPERIEAVESFPLNENGKVDKKKLIDFLKNREVTCDGKK</sequence>
<dbReference type="RefSeq" id="WP_378134300.1">
    <property type="nucleotide sequence ID" value="NZ_JBHSMI010000025.1"/>
</dbReference>
<dbReference type="InterPro" id="IPR010071">
    <property type="entry name" value="AA_adenyl_dom"/>
</dbReference>
<keyword evidence="3" id="KW-0045">Antibiotic biosynthesis</keyword>
<dbReference type="PRINTS" id="PR00154">
    <property type="entry name" value="AMPBINDING"/>
</dbReference>
<gene>
    <name evidence="6" type="ORF">ACFPOF_15915</name>
</gene>
<dbReference type="Gene3D" id="3.30.300.30">
    <property type="match status" value="1"/>
</dbReference>
<evidence type="ECO:0000256" key="3">
    <source>
        <dbReference type="ARBA" id="ARBA00023194"/>
    </source>
</evidence>
<proteinExistence type="inferred from homology"/>
<dbReference type="Gene3D" id="3.40.50.12780">
    <property type="entry name" value="N-terminal domain of ligase-like"/>
    <property type="match status" value="1"/>
</dbReference>
<keyword evidence="7" id="KW-1185">Reference proteome</keyword>
<dbReference type="PROSITE" id="PS00455">
    <property type="entry name" value="AMP_BINDING"/>
    <property type="match status" value="1"/>
</dbReference>
<dbReference type="SUPFAM" id="SSF56801">
    <property type="entry name" value="Acetyl-CoA synthetase-like"/>
    <property type="match status" value="1"/>
</dbReference>
<dbReference type="Pfam" id="PF00501">
    <property type="entry name" value="AMP-binding"/>
    <property type="match status" value="1"/>
</dbReference>
<dbReference type="Pfam" id="PF13193">
    <property type="entry name" value="AMP-binding_C"/>
    <property type="match status" value="1"/>
</dbReference>
<organism evidence="6 7">
    <name type="scientific">Cohnella soli</name>
    <dbReference type="NCBI Taxonomy" id="425005"/>
    <lineage>
        <taxon>Bacteria</taxon>
        <taxon>Bacillati</taxon>
        <taxon>Bacillota</taxon>
        <taxon>Bacilli</taxon>
        <taxon>Bacillales</taxon>
        <taxon>Paenibacillaceae</taxon>
        <taxon>Cohnella</taxon>
    </lineage>
</organism>
<dbReference type="InterPro" id="IPR025110">
    <property type="entry name" value="AMP-bd_C"/>
</dbReference>
<accession>A0ABW0HSN0</accession>
<reference evidence="7" key="1">
    <citation type="journal article" date="2019" name="Int. J. Syst. Evol. Microbiol.">
        <title>The Global Catalogue of Microorganisms (GCM) 10K type strain sequencing project: providing services to taxonomists for standard genome sequencing and annotation.</title>
        <authorList>
            <consortium name="The Broad Institute Genomics Platform"/>
            <consortium name="The Broad Institute Genome Sequencing Center for Infectious Disease"/>
            <person name="Wu L."/>
            <person name="Ma J."/>
        </authorList>
    </citation>
    <scope>NUCLEOTIDE SEQUENCE [LARGE SCALE GENOMIC DNA]</scope>
    <source>
        <strain evidence="7">CGMCC 1.18575</strain>
    </source>
</reference>
<comment type="similarity">
    <text evidence="1">Belongs to the ATP-dependent AMP-binding enzyme family.</text>
</comment>
<evidence type="ECO:0000256" key="2">
    <source>
        <dbReference type="ARBA" id="ARBA00022737"/>
    </source>
</evidence>
<evidence type="ECO:0000256" key="1">
    <source>
        <dbReference type="ARBA" id="ARBA00006432"/>
    </source>
</evidence>
<feature type="domain" description="AMP-binding enzyme C-terminal" evidence="5">
    <location>
        <begin position="457"/>
        <end position="529"/>
    </location>
</feature>
<name>A0ABW0HSN0_9BACL</name>
<dbReference type="PANTHER" id="PTHR45527:SF1">
    <property type="entry name" value="FATTY ACID SYNTHASE"/>
    <property type="match status" value="1"/>
</dbReference>
<comment type="caution">
    <text evidence="6">The sequence shown here is derived from an EMBL/GenBank/DDBJ whole genome shotgun (WGS) entry which is preliminary data.</text>
</comment>
<evidence type="ECO:0000313" key="7">
    <source>
        <dbReference type="Proteomes" id="UP001596113"/>
    </source>
</evidence>
<dbReference type="PANTHER" id="PTHR45527">
    <property type="entry name" value="NONRIBOSOMAL PEPTIDE SYNTHETASE"/>
    <property type="match status" value="1"/>
</dbReference>
<protein>
    <submittedName>
        <fullName evidence="6">Amino acid adenylation domain-containing protein</fullName>
    </submittedName>
</protein>
<dbReference type="NCBIfam" id="TIGR01733">
    <property type="entry name" value="AA-adenyl-dom"/>
    <property type="match status" value="1"/>
</dbReference>
<evidence type="ECO:0000313" key="6">
    <source>
        <dbReference type="EMBL" id="MFC5404230.1"/>
    </source>
</evidence>